<reference evidence="1" key="1">
    <citation type="submission" date="2014-11" db="EMBL/GenBank/DDBJ databases">
        <authorList>
            <person name="Amaro Gonzalez C."/>
        </authorList>
    </citation>
    <scope>NUCLEOTIDE SEQUENCE</scope>
</reference>
<name>A0A0E9T1R2_ANGAN</name>
<organism evidence="1">
    <name type="scientific">Anguilla anguilla</name>
    <name type="common">European freshwater eel</name>
    <name type="synonym">Muraena anguilla</name>
    <dbReference type="NCBI Taxonomy" id="7936"/>
    <lineage>
        <taxon>Eukaryota</taxon>
        <taxon>Metazoa</taxon>
        <taxon>Chordata</taxon>
        <taxon>Craniata</taxon>
        <taxon>Vertebrata</taxon>
        <taxon>Euteleostomi</taxon>
        <taxon>Actinopterygii</taxon>
        <taxon>Neopterygii</taxon>
        <taxon>Teleostei</taxon>
        <taxon>Anguilliformes</taxon>
        <taxon>Anguillidae</taxon>
        <taxon>Anguilla</taxon>
    </lineage>
</organism>
<evidence type="ECO:0000313" key="1">
    <source>
        <dbReference type="EMBL" id="JAH47484.1"/>
    </source>
</evidence>
<reference evidence="1" key="2">
    <citation type="journal article" date="2015" name="Fish Shellfish Immunol.">
        <title>Early steps in the European eel (Anguilla anguilla)-Vibrio vulnificus interaction in the gills: Role of the RtxA13 toxin.</title>
        <authorList>
            <person name="Callol A."/>
            <person name="Pajuelo D."/>
            <person name="Ebbesson L."/>
            <person name="Teles M."/>
            <person name="MacKenzie S."/>
            <person name="Amaro C."/>
        </authorList>
    </citation>
    <scope>NUCLEOTIDE SEQUENCE</scope>
</reference>
<protein>
    <submittedName>
        <fullName evidence="1">Uncharacterized protein</fullName>
    </submittedName>
</protein>
<dbReference type="EMBL" id="GBXM01061093">
    <property type="protein sequence ID" value="JAH47484.1"/>
    <property type="molecule type" value="Transcribed_RNA"/>
</dbReference>
<sequence>MRCTSGTSNLTRASGDRLGAAILMLLTRMCSHTLCGPGRHFTHIVLFWGVNEKPGSRGHLTSNVNAALVK</sequence>
<dbReference type="AlphaFoldDB" id="A0A0E9T1R2"/>
<proteinExistence type="predicted"/>
<accession>A0A0E9T1R2</accession>